<keyword evidence="6" id="KW-1185">Reference proteome</keyword>
<feature type="chain" id="PRO_5007602407" description="Imelysin-like domain-containing protein" evidence="3">
    <location>
        <begin position="21"/>
        <end position="358"/>
    </location>
</feature>
<evidence type="ECO:0000256" key="1">
    <source>
        <dbReference type="ARBA" id="ARBA00004196"/>
    </source>
</evidence>
<dbReference type="OrthoDB" id="5729110at2"/>
<proteinExistence type="predicted"/>
<evidence type="ECO:0000256" key="2">
    <source>
        <dbReference type="ARBA" id="ARBA00022729"/>
    </source>
</evidence>
<dbReference type="CDD" id="cd14659">
    <property type="entry name" value="Imelysin-like_IPPA"/>
    <property type="match status" value="1"/>
</dbReference>
<comment type="caution">
    <text evidence="5">The sequence shown here is derived from an EMBL/GenBank/DDBJ whole genome shotgun (WGS) entry which is preliminary data.</text>
</comment>
<dbReference type="Pfam" id="PF09375">
    <property type="entry name" value="Peptidase_M75"/>
    <property type="match status" value="1"/>
</dbReference>
<dbReference type="STRING" id="580166.AUP43_17125"/>
<dbReference type="Proteomes" id="UP000076400">
    <property type="component" value="Unassembled WGS sequence"/>
</dbReference>
<comment type="subcellular location">
    <subcellularLocation>
        <location evidence="1">Cell envelope</location>
    </subcellularLocation>
</comment>
<dbReference type="InterPro" id="IPR034984">
    <property type="entry name" value="Imelysin-like_IPPA"/>
</dbReference>
<evidence type="ECO:0000313" key="6">
    <source>
        <dbReference type="Proteomes" id="UP000076400"/>
    </source>
</evidence>
<feature type="signal peptide" evidence="3">
    <location>
        <begin position="1"/>
        <end position="20"/>
    </location>
</feature>
<evidence type="ECO:0000313" key="5">
    <source>
        <dbReference type="EMBL" id="KZD12222.1"/>
    </source>
</evidence>
<dbReference type="AlphaFoldDB" id="A0A154WFD7"/>
<dbReference type="Gene3D" id="1.20.1420.20">
    <property type="entry name" value="M75 peptidase, HXXE motif"/>
    <property type="match status" value="1"/>
</dbReference>
<accession>A0A154WFD7</accession>
<gene>
    <name evidence="5" type="ORF">AUP43_17125</name>
</gene>
<protein>
    <recommendedName>
        <fullName evidence="4">Imelysin-like domain-containing protein</fullName>
    </recommendedName>
</protein>
<evidence type="ECO:0000256" key="3">
    <source>
        <dbReference type="SAM" id="SignalP"/>
    </source>
</evidence>
<feature type="domain" description="Imelysin-like" evidence="4">
    <location>
        <begin position="37"/>
        <end position="331"/>
    </location>
</feature>
<evidence type="ECO:0000259" key="4">
    <source>
        <dbReference type="Pfam" id="PF09375"/>
    </source>
</evidence>
<sequence>MIRKTALVLALALAAPAAHAAADYAALNKAAVETHVIPRYRTLEQSTAALNDAAREFCAAPGDARYQALTDAFHDSVDAWQQIQHVRFGPVELFMRSMRLAFWPDPRNSAGKQLGELLASRDEGQITQDAFQSSGVAVQGFPALERVLFEEQALAKFSASNADSAFRCKLVTAISQNLADMAKDIRGDWTKPEGFAHTVAIAGTPNTHYQEPKEATLDLFKSLYGTVEIVADHKIARPLGASLDKARPRLAESWRSARSMRNVVLNLEAGQALYLDGFSAAVAASDKKLDDLFRRAFTQTIATANSVSLPLEQAVEDKAARATLQQLVKEASAMKQLFTQRLTAVLDIPVGFNAMDGD</sequence>
<dbReference type="InterPro" id="IPR018976">
    <property type="entry name" value="Imelysin-like"/>
</dbReference>
<dbReference type="EMBL" id="LPXN01000045">
    <property type="protein sequence ID" value="KZD12222.1"/>
    <property type="molecule type" value="Genomic_DNA"/>
</dbReference>
<dbReference type="RefSeq" id="WP_067552898.1">
    <property type="nucleotide sequence ID" value="NZ_LPXN01000045.1"/>
</dbReference>
<dbReference type="InterPro" id="IPR038352">
    <property type="entry name" value="Imelysin_sf"/>
</dbReference>
<name>A0A154WFD7_9PROT</name>
<organism evidence="5 6">
    <name type="scientific">Oceanibaculum pacificum</name>
    <dbReference type="NCBI Taxonomy" id="580166"/>
    <lineage>
        <taxon>Bacteria</taxon>
        <taxon>Pseudomonadati</taxon>
        <taxon>Pseudomonadota</taxon>
        <taxon>Alphaproteobacteria</taxon>
        <taxon>Rhodospirillales</taxon>
        <taxon>Oceanibaculaceae</taxon>
        <taxon>Oceanibaculum</taxon>
    </lineage>
</organism>
<dbReference type="GO" id="GO:0030313">
    <property type="term" value="C:cell envelope"/>
    <property type="evidence" value="ECO:0007669"/>
    <property type="project" value="UniProtKB-SubCell"/>
</dbReference>
<keyword evidence="2 3" id="KW-0732">Signal</keyword>
<reference evidence="5 6" key="1">
    <citation type="submission" date="2015-12" db="EMBL/GenBank/DDBJ databases">
        <title>Genome sequence of Oceanibaculum pacificum MCCC 1A02656.</title>
        <authorList>
            <person name="Lu L."/>
            <person name="Lai Q."/>
            <person name="Shao Z."/>
            <person name="Qian P."/>
        </authorList>
    </citation>
    <scope>NUCLEOTIDE SEQUENCE [LARGE SCALE GENOMIC DNA]</scope>
    <source>
        <strain evidence="5 6">MCCC 1A02656</strain>
    </source>
</reference>